<dbReference type="STRING" id="83767.SAMN05660652_02408"/>
<protein>
    <submittedName>
        <fullName evidence="6">Acid stress-induced BolA-like protein IbaG/YrbA, predicted regulator of iron metabolism</fullName>
    </submittedName>
</protein>
<proteinExistence type="inferred from homology"/>
<sequence>MSPEQVQKIIADGLPCEGLSVQGDENYPKALIVSSQFVGKSRVQRQQMVNALLKPYFDSGELHSLQMQTMTPDEWSAARG</sequence>
<dbReference type="GO" id="GO:0032259">
    <property type="term" value="P:methylation"/>
    <property type="evidence" value="ECO:0007669"/>
    <property type="project" value="UniProtKB-KW"/>
</dbReference>
<dbReference type="AlphaFoldDB" id="A0A1G8FRZ5"/>
<dbReference type="Proteomes" id="UP000198607">
    <property type="component" value="Unassembled WGS sequence"/>
</dbReference>
<dbReference type="SUPFAM" id="SSF82657">
    <property type="entry name" value="BolA-like"/>
    <property type="match status" value="1"/>
</dbReference>
<evidence type="ECO:0000256" key="1">
    <source>
        <dbReference type="ARBA" id="ARBA00005578"/>
    </source>
</evidence>
<dbReference type="PROSITE" id="PS00094">
    <property type="entry name" value="C5_MTASE_1"/>
    <property type="match status" value="1"/>
</dbReference>
<reference evidence="6 7" key="1">
    <citation type="submission" date="2016-10" db="EMBL/GenBank/DDBJ databases">
        <authorList>
            <person name="de Groot N.N."/>
        </authorList>
    </citation>
    <scope>NUCLEOTIDE SEQUENCE [LARGE SCALE GENOMIC DNA]</scope>
    <source>
        <strain evidence="6 7">DSM 5885</strain>
    </source>
</reference>
<evidence type="ECO:0000256" key="5">
    <source>
        <dbReference type="RuleBase" id="RU003860"/>
    </source>
</evidence>
<evidence type="ECO:0000256" key="2">
    <source>
        <dbReference type="ARBA" id="ARBA00022603"/>
    </source>
</evidence>
<evidence type="ECO:0000256" key="3">
    <source>
        <dbReference type="ARBA" id="ARBA00022679"/>
    </source>
</evidence>
<evidence type="ECO:0000256" key="4">
    <source>
        <dbReference type="ARBA" id="ARBA00022691"/>
    </source>
</evidence>
<dbReference type="GO" id="GO:0008168">
    <property type="term" value="F:methyltransferase activity"/>
    <property type="evidence" value="ECO:0007669"/>
    <property type="project" value="UniProtKB-KW"/>
</dbReference>
<dbReference type="InterPro" id="IPR036065">
    <property type="entry name" value="BolA-like_sf"/>
</dbReference>
<name>A0A1G8FRZ5_9RHOO</name>
<dbReference type="PIRSF" id="PIRSF003113">
    <property type="entry name" value="BolA"/>
    <property type="match status" value="1"/>
</dbReference>
<dbReference type="RefSeq" id="WP_091937947.1">
    <property type="nucleotide sequence ID" value="NZ_FNCY01000009.1"/>
</dbReference>
<organism evidence="6 7">
    <name type="scientific">Propionivibrio dicarboxylicus</name>
    <dbReference type="NCBI Taxonomy" id="83767"/>
    <lineage>
        <taxon>Bacteria</taxon>
        <taxon>Pseudomonadati</taxon>
        <taxon>Pseudomonadota</taxon>
        <taxon>Betaproteobacteria</taxon>
        <taxon>Rhodocyclales</taxon>
        <taxon>Rhodocyclaceae</taxon>
        <taxon>Propionivibrio</taxon>
    </lineage>
</organism>
<evidence type="ECO:0000313" key="6">
    <source>
        <dbReference type="EMBL" id="SDH84880.1"/>
    </source>
</evidence>
<dbReference type="InterPro" id="IPR050961">
    <property type="entry name" value="BolA/IbaG_stress_morph_reg"/>
</dbReference>
<dbReference type="OrthoDB" id="9801469at2"/>
<dbReference type="PANTHER" id="PTHR46229">
    <property type="entry name" value="BOLA TRANSCRIPTION REGULATOR"/>
    <property type="match status" value="1"/>
</dbReference>
<keyword evidence="2" id="KW-0489">Methyltransferase</keyword>
<gene>
    <name evidence="6" type="ORF">SAMN05660652_02408</name>
</gene>
<accession>A0A1G8FRZ5</accession>
<keyword evidence="7" id="KW-1185">Reference proteome</keyword>
<keyword evidence="3" id="KW-0808">Transferase</keyword>
<keyword evidence="4" id="KW-0949">S-adenosyl-L-methionine</keyword>
<dbReference type="Gene3D" id="3.30.300.90">
    <property type="entry name" value="BolA-like"/>
    <property type="match status" value="1"/>
</dbReference>
<dbReference type="PANTHER" id="PTHR46229:SF2">
    <property type="entry name" value="BOLA-LIKE PROTEIN 1"/>
    <property type="match status" value="1"/>
</dbReference>
<dbReference type="Pfam" id="PF01722">
    <property type="entry name" value="BolA"/>
    <property type="match status" value="1"/>
</dbReference>
<dbReference type="InterPro" id="IPR002634">
    <property type="entry name" value="BolA"/>
</dbReference>
<evidence type="ECO:0000313" key="7">
    <source>
        <dbReference type="Proteomes" id="UP000198607"/>
    </source>
</evidence>
<dbReference type="EMBL" id="FNCY01000009">
    <property type="protein sequence ID" value="SDH84880.1"/>
    <property type="molecule type" value="Genomic_DNA"/>
</dbReference>
<dbReference type="InterPro" id="IPR018117">
    <property type="entry name" value="C5_DNA_meth_AS"/>
</dbReference>
<comment type="similarity">
    <text evidence="1 5">Belongs to the BolA/IbaG family.</text>
</comment>